<dbReference type="InterPro" id="IPR036396">
    <property type="entry name" value="Cyt_P450_sf"/>
</dbReference>
<dbReference type="CDD" id="cd20625">
    <property type="entry name" value="CYP164-like"/>
    <property type="match status" value="1"/>
</dbReference>
<dbReference type="Pfam" id="PF00067">
    <property type="entry name" value="p450"/>
    <property type="match status" value="1"/>
</dbReference>
<name>A0ABV8GT74_9ACTN</name>
<sequence length="421" mass="46387">MSEAVMDRDAGTLLMELMMKTPETIEDPYPHYHALRAADPHHRMSVPGHGDGWVLTTYDDCRFAMKSPALDKSGVRPQLGKERGDERIRTLLFMDGPEHTRLRGLISSAFTPRRVQKLRPKLERQVAKLIDPMLAGLPPGGGVVDLVADFARPLPIAVIGELVGVPEADWAMLRELTKKASAAVDTIDIHNPEMLRDADKAMYDMEEYFAELLEERRRNPKDDLISGLSAVEIDGDRLSVRELVSVVVLLFSAGFHTMTDLISLGTRALCENPAELARLRADRSLLGSAVEEFLRYDSPIQITGRTFIADTHLTDGTPVPAGDQVVVVIGAANRDPARFPDPDRLDVGRYADGSVEPPLSFAWGAHHCLGVQLARLEGVLAFGALLDNFADFQLADDKRAFKTSGMFRGFDTLALNVVPSR</sequence>
<reference evidence="3" key="1">
    <citation type="journal article" date="2019" name="Int. J. Syst. Evol. Microbiol.">
        <title>The Global Catalogue of Microorganisms (GCM) 10K type strain sequencing project: providing services to taxonomists for standard genome sequencing and annotation.</title>
        <authorList>
            <consortium name="The Broad Institute Genomics Platform"/>
            <consortium name="The Broad Institute Genome Sequencing Center for Infectious Disease"/>
            <person name="Wu L."/>
            <person name="Ma J."/>
        </authorList>
    </citation>
    <scope>NUCLEOTIDE SEQUENCE [LARGE SCALE GENOMIC DNA]</scope>
    <source>
        <strain evidence="3">TBRC 1276</strain>
    </source>
</reference>
<dbReference type="RefSeq" id="WP_379535737.1">
    <property type="nucleotide sequence ID" value="NZ_JBHSBI010000052.1"/>
</dbReference>
<dbReference type="PRINTS" id="PR00359">
    <property type="entry name" value="BP450"/>
</dbReference>
<dbReference type="Gene3D" id="1.10.630.10">
    <property type="entry name" value="Cytochrome P450"/>
    <property type="match status" value="1"/>
</dbReference>
<accession>A0ABV8GT74</accession>
<dbReference type="PANTHER" id="PTHR46696:SF1">
    <property type="entry name" value="CYTOCHROME P450 YJIB-RELATED"/>
    <property type="match status" value="1"/>
</dbReference>
<gene>
    <name evidence="2" type="ORF">ACFOY2_52615</name>
</gene>
<dbReference type="InterPro" id="IPR002397">
    <property type="entry name" value="Cyt_P450_B"/>
</dbReference>
<evidence type="ECO:0000313" key="3">
    <source>
        <dbReference type="Proteomes" id="UP001595851"/>
    </source>
</evidence>
<dbReference type="PANTHER" id="PTHR46696">
    <property type="entry name" value="P450, PUTATIVE (EUROFUNG)-RELATED"/>
    <property type="match status" value="1"/>
</dbReference>
<dbReference type="EMBL" id="JBHSBI010000052">
    <property type="protein sequence ID" value="MFC4015938.1"/>
    <property type="molecule type" value="Genomic_DNA"/>
</dbReference>
<comment type="similarity">
    <text evidence="1">Belongs to the cytochrome P450 family.</text>
</comment>
<dbReference type="Proteomes" id="UP001595851">
    <property type="component" value="Unassembled WGS sequence"/>
</dbReference>
<comment type="caution">
    <text evidence="2">The sequence shown here is derived from an EMBL/GenBank/DDBJ whole genome shotgun (WGS) entry which is preliminary data.</text>
</comment>
<evidence type="ECO:0000256" key="1">
    <source>
        <dbReference type="ARBA" id="ARBA00010617"/>
    </source>
</evidence>
<organism evidence="2 3">
    <name type="scientific">Nonomuraea purpurea</name>
    <dbReference type="NCBI Taxonomy" id="1849276"/>
    <lineage>
        <taxon>Bacteria</taxon>
        <taxon>Bacillati</taxon>
        <taxon>Actinomycetota</taxon>
        <taxon>Actinomycetes</taxon>
        <taxon>Streptosporangiales</taxon>
        <taxon>Streptosporangiaceae</taxon>
        <taxon>Nonomuraea</taxon>
    </lineage>
</organism>
<keyword evidence="3" id="KW-1185">Reference proteome</keyword>
<dbReference type="SUPFAM" id="SSF48264">
    <property type="entry name" value="Cytochrome P450"/>
    <property type="match status" value="1"/>
</dbReference>
<evidence type="ECO:0000313" key="2">
    <source>
        <dbReference type="EMBL" id="MFC4015938.1"/>
    </source>
</evidence>
<proteinExistence type="inferred from homology"/>
<protein>
    <submittedName>
        <fullName evidence="2">Cytochrome P450</fullName>
    </submittedName>
</protein>
<dbReference type="InterPro" id="IPR001128">
    <property type="entry name" value="Cyt_P450"/>
</dbReference>